<dbReference type="Gene3D" id="3.30.200.20">
    <property type="entry name" value="Phosphorylase Kinase, domain 1"/>
    <property type="match status" value="1"/>
</dbReference>
<proteinExistence type="predicted"/>
<dbReference type="PANTHER" id="PTHR12984">
    <property type="entry name" value="SCY1-RELATED S/T PROTEIN KINASE-LIKE"/>
    <property type="match status" value="1"/>
</dbReference>
<dbReference type="SUPFAM" id="SSF48371">
    <property type="entry name" value="ARM repeat"/>
    <property type="match status" value="1"/>
</dbReference>
<dbReference type="InterPro" id="IPR051177">
    <property type="entry name" value="CIK-Related_Protein"/>
</dbReference>
<dbReference type="InterPro" id="IPR011989">
    <property type="entry name" value="ARM-like"/>
</dbReference>
<reference evidence="3" key="1">
    <citation type="submission" date="2025-08" db="UniProtKB">
        <authorList>
            <consortium name="RefSeq"/>
        </authorList>
    </citation>
    <scope>IDENTIFICATION</scope>
    <source>
        <tissue evidence="3">Whole Larva</tissue>
    </source>
</reference>
<dbReference type="Gene3D" id="1.10.510.10">
    <property type="entry name" value="Transferase(Phosphotransferase) domain 1"/>
    <property type="match status" value="1"/>
</dbReference>
<organism evidence="2 3">
    <name type="scientific">Nicrophorus vespilloides</name>
    <name type="common">Boreal carrion beetle</name>
    <dbReference type="NCBI Taxonomy" id="110193"/>
    <lineage>
        <taxon>Eukaryota</taxon>
        <taxon>Metazoa</taxon>
        <taxon>Ecdysozoa</taxon>
        <taxon>Arthropoda</taxon>
        <taxon>Hexapoda</taxon>
        <taxon>Insecta</taxon>
        <taxon>Pterygota</taxon>
        <taxon>Neoptera</taxon>
        <taxon>Endopterygota</taxon>
        <taxon>Coleoptera</taxon>
        <taxon>Polyphaga</taxon>
        <taxon>Staphyliniformia</taxon>
        <taxon>Silphidae</taxon>
        <taxon>Nicrophorinae</taxon>
        <taxon>Nicrophorus</taxon>
    </lineage>
</organism>
<feature type="compositionally biased region" description="Acidic residues" evidence="1">
    <location>
        <begin position="615"/>
        <end position="625"/>
    </location>
</feature>
<feature type="region of interest" description="Disordered" evidence="1">
    <location>
        <begin position="454"/>
        <end position="483"/>
    </location>
</feature>
<feature type="compositionally biased region" description="Acidic residues" evidence="1">
    <location>
        <begin position="521"/>
        <end position="540"/>
    </location>
</feature>
<feature type="region of interest" description="Disordered" evidence="1">
    <location>
        <begin position="604"/>
        <end position="625"/>
    </location>
</feature>
<feature type="compositionally biased region" description="Basic and acidic residues" evidence="1">
    <location>
        <begin position="456"/>
        <end position="470"/>
    </location>
</feature>
<dbReference type="PANTHER" id="PTHR12984:SF15">
    <property type="entry name" value="PROTEIN-ASSOCIATING WITH THE CARBOXYL-TERMINAL DOMAIN OF EZRIN"/>
    <property type="match status" value="1"/>
</dbReference>
<sequence length="625" mass="70155">MGNDQSRMAGMQVEEKAVEVTDFWSHHRATFNTDSTVSVFIGEPLIGGSLWISNTPLEKASKNLMIHRHPCILKYISSWSKGSKFYLAVENVKPLSHMLGGQSTLQICVGLHSILKALVFLHETAEASHNNVCTASIYITKDGAWKLGGLEYLCKFRDTNADYLCKSKTHRYSKAIDPNEIKNIQGSRKDCVDIYAFAVLVNEVFKKKTDETVPSLTDFLEMCKNDLHNVVVTQRPKLSALLDHPFFNHEFIYIHSFLTELPLKSDGEKDEFFGCLTNKLRGFNEATVASQLGALLLSRMVLLNKSAQAEVIPYVLSPRPEEDEDEKNGSFLFGLDTFRKHIVPKLLDIFRVRDAQIRLLLLEYLNGFMTCFSKDELQSHILPELLVGIKDTNDHLVAVTLRSLADLVPILGSATVIGGNRARLFNDGRPMVASSKSRISRQTDKQIQPIVTLDNEILRRDSELPERPSPDGEEGESSTDEVEITVEEEDVEEVVVGMQVEQDYGDVDGSGGRYASHQEDAENWDDWGNNDDDEDDDVNDNDAVQMPSTAPISLPDIAELDIKNQKHSGAKNEEEIDFFQDMEPVIEASSKFVVDEKGDGMLNFEMKSDDHQEDGWGDDDDGWDP</sequence>
<dbReference type="Proteomes" id="UP000695000">
    <property type="component" value="Unplaced"/>
</dbReference>
<dbReference type="RefSeq" id="XP_017771213.1">
    <property type="nucleotide sequence ID" value="XM_017915724.1"/>
</dbReference>
<gene>
    <name evidence="3" type="primary">LOC108558726</name>
</gene>
<evidence type="ECO:0000256" key="1">
    <source>
        <dbReference type="SAM" id="MobiDB-lite"/>
    </source>
</evidence>
<name>A0ABM1M9G3_NICVS</name>
<dbReference type="SUPFAM" id="SSF56112">
    <property type="entry name" value="Protein kinase-like (PK-like)"/>
    <property type="match status" value="1"/>
</dbReference>
<dbReference type="InterPro" id="IPR011009">
    <property type="entry name" value="Kinase-like_dom_sf"/>
</dbReference>
<evidence type="ECO:0000313" key="2">
    <source>
        <dbReference type="Proteomes" id="UP000695000"/>
    </source>
</evidence>
<feature type="region of interest" description="Disordered" evidence="1">
    <location>
        <begin position="503"/>
        <end position="554"/>
    </location>
</feature>
<keyword evidence="2" id="KW-1185">Reference proteome</keyword>
<evidence type="ECO:0000313" key="3">
    <source>
        <dbReference type="RefSeq" id="XP_017771213.1"/>
    </source>
</evidence>
<accession>A0ABM1M9G3</accession>
<feature type="compositionally biased region" description="Acidic residues" evidence="1">
    <location>
        <begin position="471"/>
        <end position="483"/>
    </location>
</feature>
<dbReference type="InterPro" id="IPR016024">
    <property type="entry name" value="ARM-type_fold"/>
</dbReference>
<dbReference type="GeneID" id="108558726"/>
<dbReference type="Gene3D" id="1.25.10.10">
    <property type="entry name" value="Leucine-rich Repeat Variant"/>
    <property type="match status" value="1"/>
</dbReference>
<protein>
    <submittedName>
        <fullName evidence="3">Protein-associating with the carboxyl-terminal domain of ezrin</fullName>
    </submittedName>
</protein>